<accession>A0A368Y3I5</accession>
<dbReference type="Proteomes" id="UP000252585">
    <property type="component" value="Unassembled WGS sequence"/>
</dbReference>
<evidence type="ECO:0000313" key="5">
    <source>
        <dbReference type="EMBL" id="RCW74742.1"/>
    </source>
</evidence>
<dbReference type="InterPro" id="IPR036291">
    <property type="entry name" value="NAD(P)-bd_dom_sf"/>
</dbReference>
<evidence type="ECO:0000259" key="4">
    <source>
        <dbReference type="Pfam" id="PF22725"/>
    </source>
</evidence>
<reference evidence="5 6" key="1">
    <citation type="submission" date="2018-07" db="EMBL/GenBank/DDBJ databases">
        <title>Genomic Encyclopedia of Type Strains, Phase IV (KMG-IV): sequencing the most valuable type-strain genomes for metagenomic binning, comparative biology and taxonomic classification.</title>
        <authorList>
            <person name="Goeker M."/>
        </authorList>
    </citation>
    <scope>NUCLEOTIDE SEQUENCE [LARGE SCALE GENOMIC DNA]</scope>
    <source>
        <strain evidence="5 6">DSM 27696</strain>
    </source>
</reference>
<name>A0A368Y3I5_9BACI</name>
<dbReference type="GO" id="GO:0000166">
    <property type="term" value="F:nucleotide binding"/>
    <property type="evidence" value="ECO:0007669"/>
    <property type="project" value="InterPro"/>
</dbReference>
<keyword evidence="6" id="KW-1185">Reference proteome</keyword>
<evidence type="ECO:0000256" key="2">
    <source>
        <dbReference type="ARBA" id="ARBA00023002"/>
    </source>
</evidence>
<protein>
    <submittedName>
        <fullName evidence="5">Putative dehydrogenase</fullName>
    </submittedName>
</protein>
<dbReference type="Gene3D" id="3.40.50.720">
    <property type="entry name" value="NAD(P)-binding Rossmann-like Domain"/>
    <property type="match status" value="1"/>
</dbReference>
<gene>
    <name evidence="5" type="ORF">DFR57_10338</name>
</gene>
<sequence length="332" mass="36778">MKKLKIGVLSTAQIGKEQVIPAIGRAENAEVVAIASRHADKANEAAKELGIKTSYDTYEALLQDQEIDAVYIPLPNSLHKEWVRKAAEHGKHILCEKPVALNKEELAEMVEVTKKHDVYFMEAFMYQFHPQHLKVKELIEAGEIGDISYMDASFSFFLDDGENIRLNADLGGGAIYDVGCYTLHTIRNILNEEPVKVYANARIDSTFGVDTTTAGVLSFKDGIQASFNASFDIMARQSYEVIGSAGKIVVSAAYRPDINEDMAGKITVVKENGEETEYNVPGDQYALMIEDFADAILYDRELYYSVEKMQAQMEVVDAVLTSIKSGDPVKLG</sequence>
<dbReference type="SUPFAM" id="SSF55347">
    <property type="entry name" value="Glyceraldehyde-3-phosphate dehydrogenase-like, C-terminal domain"/>
    <property type="match status" value="1"/>
</dbReference>
<dbReference type="Pfam" id="PF22725">
    <property type="entry name" value="GFO_IDH_MocA_C3"/>
    <property type="match status" value="1"/>
</dbReference>
<dbReference type="InterPro" id="IPR050984">
    <property type="entry name" value="Gfo/Idh/MocA_domain"/>
</dbReference>
<dbReference type="EMBL" id="QPJJ01000003">
    <property type="protein sequence ID" value="RCW74742.1"/>
    <property type="molecule type" value="Genomic_DNA"/>
</dbReference>
<feature type="domain" description="Gfo/Idh/MocA-like oxidoreductase N-terminal" evidence="3">
    <location>
        <begin position="5"/>
        <end position="123"/>
    </location>
</feature>
<dbReference type="InterPro" id="IPR000683">
    <property type="entry name" value="Gfo/Idh/MocA-like_OxRdtase_N"/>
</dbReference>
<dbReference type="GO" id="GO:0016491">
    <property type="term" value="F:oxidoreductase activity"/>
    <property type="evidence" value="ECO:0007669"/>
    <property type="project" value="UniProtKB-KW"/>
</dbReference>
<dbReference type="InterPro" id="IPR055170">
    <property type="entry name" value="GFO_IDH_MocA-like_dom"/>
</dbReference>
<feature type="domain" description="GFO/IDH/MocA-like oxidoreductase" evidence="4">
    <location>
        <begin position="133"/>
        <end position="248"/>
    </location>
</feature>
<dbReference type="AlphaFoldDB" id="A0A368Y3I5"/>
<evidence type="ECO:0000259" key="3">
    <source>
        <dbReference type="Pfam" id="PF01408"/>
    </source>
</evidence>
<evidence type="ECO:0000313" key="6">
    <source>
        <dbReference type="Proteomes" id="UP000252585"/>
    </source>
</evidence>
<dbReference type="RefSeq" id="WP_114351863.1">
    <property type="nucleotide sequence ID" value="NZ_QPJJ01000003.1"/>
</dbReference>
<organism evidence="5 6">
    <name type="scientific">Saliterribacillus persicus</name>
    <dbReference type="NCBI Taxonomy" id="930114"/>
    <lineage>
        <taxon>Bacteria</taxon>
        <taxon>Bacillati</taxon>
        <taxon>Bacillota</taxon>
        <taxon>Bacilli</taxon>
        <taxon>Bacillales</taxon>
        <taxon>Bacillaceae</taxon>
        <taxon>Saliterribacillus</taxon>
    </lineage>
</organism>
<evidence type="ECO:0000256" key="1">
    <source>
        <dbReference type="ARBA" id="ARBA00010928"/>
    </source>
</evidence>
<dbReference type="PANTHER" id="PTHR22604">
    <property type="entry name" value="OXIDOREDUCTASES"/>
    <property type="match status" value="1"/>
</dbReference>
<dbReference type="Gene3D" id="3.30.360.10">
    <property type="entry name" value="Dihydrodipicolinate Reductase, domain 2"/>
    <property type="match status" value="1"/>
</dbReference>
<dbReference type="SUPFAM" id="SSF51735">
    <property type="entry name" value="NAD(P)-binding Rossmann-fold domains"/>
    <property type="match status" value="1"/>
</dbReference>
<dbReference type="Pfam" id="PF01408">
    <property type="entry name" value="GFO_IDH_MocA"/>
    <property type="match status" value="1"/>
</dbReference>
<proteinExistence type="inferred from homology"/>
<keyword evidence="2" id="KW-0560">Oxidoreductase</keyword>
<dbReference type="OrthoDB" id="9815825at2"/>
<dbReference type="PANTHER" id="PTHR22604:SF105">
    <property type="entry name" value="TRANS-1,2-DIHYDROBENZENE-1,2-DIOL DEHYDROGENASE"/>
    <property type="match status" value="1"/>
</dbReference>
<comment type="similarity">
    <text evidence="1">Belongs to the Gfo/Idh/MocA family.</text>
</comment>
<comment type="caution">
    <text evidence="5">The sequence shown here is derived from an EMBL/GenBank/DDBJ whole genome shotgun (WGS) entry which is preliminary data.</text>
</comment>